<name>A0A9Q8WG23_9PEZI</name>
<evidence type="ECO:0000313" key="2">
    <source>
        <dbReference type="Proteomes" id="UP000830671"/>
    </source>
</evidence>
<dbReference type="EMBL" id="CP019475">
    <property type="protein sequence ID" value="UQC81487.1"/>
    <property type="molecule type" value="Genomic_DNA"/>
</dbReference>
<keyword evidence="2" id="KW-1185">Reference proteome</keyword>
<organism evidence="1 2">
    <name type="scientific">Colletotrichum lupini</name>
    <dbReference type="NCBI Taxonomy" id="145971"/>
    <lineage>
        <taxon>Eukaryota</taxon>
        <taxon>Fungi</taxon>
        <taxon>Dikarya</taxon>
        <taxon>Ascomycota</taxon>
        <taxon>Pezizomycotina</taxon>
        <taxon>Sordariomycetes</taxon>
        <taxon>Hypocreomycetidae</taxon>
        <taxon>Glomerellales</taxon>
        <taxon>Glomerellaceae</taxon>
        <taxon>Colletotrichum</taxon>
        <taxon>Colletotrichum acutatum species complex</taxon>
    </lineage>
</organism>
<dbReference type="AlphaFoldDB" id="A0A9Q8WG23"/>
<accession>A0A9Q8WG23</accession>
<sequence length="291" mass="32496">MGELTPLKRQRGCDLAILQRASLIVRGSVQTGQDGNRMRQSDGCLEEGTFVLVQTINPSHKLGRAMKGKGTFSVMGIASKSASQILRECTIAVGAHINLGSIEYVTGEAHDMLTGYSENTTRFQDQVSSPRRLPEKHMSLVTILIRVYAFTTGCKWRVESRSIEVEECKVPPLARTSRKIIESAPKWRSRDQRCTQSGLNYHAPEDEETWLAFSGLFAHDANMEVVQQQPLERRDWRHVPGLVAGRFSRCSGQKKALSVVACSSSCIGRRDQTEDYGPASTFGQSRWHWVP</sequence>
<evidence type="ECO:0000313" key="1">
    <source>
        <dbReference type="EMBL" id="UQC81487.1"/>
    </source>
</evidence>
<dbReference type="RefSeq" id="XP_049143113.1">
    <property type="nucleotide sequence ID" value="XM_049285970.1"/>
</dbReference>
<dbReference type="Proteomes" id="UP000830671">
    <property type="component" value="Chromosome 3"/>
</dbReference>
<protein>
    <submittedName>
        <fullName evidence="1">Uncharacterized protein</fullName>
    </submittedName>
</protein>
<reference evidence="1" key="1">
    <citation type="journal article" date="2021" name="Mol. Plant Microbe Interact.">
        <title>Complete Genome Sequence of the Plant-Pathogenic Fungus Colletotrichum lupini.</title>
        <authorList>
            <person name="Baroncelli R."/>
            <person name="Pensec F."/>
            <person name="Da Lio D."/>
            <person name="Boufleur T."/>
            <person name="Vicente I."/>
            <person name="Sarrocco S."/>
            <person name="Picot A."/>
            <person name="Baraldi E."/>
            <person name="Sukno S."/>
            <person name="Thon M."/>
            <person name="Le Floch G."/>
        </authorList>
    </citation>
    <scope>NUCLEOTIDE SEQUENCE</scope>
    <source>
        <strain evidence="1">IMI 504893</strain>
    </source>
</reference>
<proteinExistence type="predicted"/>
<dbReference type="KEGG" id="clup:CLUP02_06973"/>
<gene>
    <name evidence="1" type="ORF">CLUP02_06973</name>
</gene>
<dbReference type="GeneID" id="73340980"/>